<evidence type="ECO:0000256" key="6">
    <source>
        <dbReference type="SAM" id="Phobius"/>
    </source>
</evidence>
<name>A0A4Q4J5J1_9SPHN</name>
<evidence type="ECO:0000313" key="8">
    <source>
        <dbReference type="EMBL" id="RYM01514.1"/>
    </source>
</evidence>
<evidence type="ECO:0000256" key="4">
    <source>
        <dbReference type="ARBA" id="ARBA00022989"/>
    </source>
</evidence>
<dbReference type="PROSITE" id="PS50850">
    <property type="entry name" value="MFS"/>
    <property type="match status" value="1"/>
</dbReference>
<feature type="domain" description="Major facilitator superfamily (MFS) profile" evidence="7">
    <location>
        <begin position="23"/>
        <end position="424"/>
    </location>
</feature>
<organism evidence="8 9">
    <name type="scientific">Sphingobium indicum</name>
    <dbReference type="NCBI Taxonomy" id="332055"/>
    <lineage>
        <taxon>Bacteria</taxon>
        <taxon>Pseudomonadati</taxon>
        <taxon>Pseudomonadota</taxon>
        <taxon>Alphaproteobacteria</taxon>
        <taxon>Sphingomonadales</taxon>
        <taxon>Sphingomonadaceae</taxon>
        <taxon>Sphingobium</taxon>
    </lineage>
</organism>
<dbReference type="PANTHER" id="PTHR23505:SF79">
    <property type="entry name" value="PROTEIN SPINSTER"/>
    <property type="match status" value="1"/>
</dbReference>
<dbReference type="PANTHER" id="PTHR23505">
    <property type="entry name" value="SPINSTER"/>
    <property type="match status" value="1"/>
</dbReference>
<dbReference type="SUPFAM" id="SSF103473">
    <property type="entry name" value="MFS general substrate transporter"/>
    <property type="match status" value="1"/>
</dbReference>
<sequence length="424" mass="45078">MRMRDLTSGKAVRPDGGRTALFAIALLTMVSFFNYMDRMVLAVVLEPMKHELGLSDGELGLLSGVAFAVVYATMGIPLGRLADRTSRTRLLAACLGFWSVMTFATGLARNFAQLFLARVGVGIGEAGCAPAAHSLIGDYFPAHRRALGISLFQAGGIAGVSIGLMVAGTIAHSYGWRAALMVAGLASLPLLILLLMLPEPAHQSAGKRDNAESLWASLAALLRRRAFLHLNLGLGISSFGIYGIGQWQTTFLVRSMELDLRVAGFWSGLSHGTGGIIGVVCIGALTSYLMRRDSRWELWIPTIGYSASAPVFAAAFLATDWRLCVAMLTAGVGLSLSTSGVALSALQSFAEPWRRGTAVAIALFTSAMIGLGLGPYTIGLLSDLLHPVQGEESLRYALLISCASLGWAGWHFLLASRSAMKDRL</sequence>
<keyword evidence="3 6" id="KW-0812">Transmembrane</keyword>
<evidence type="ECO:0000256" key="1">
    <source>
        <dbReference type="ARBA" id="ARBA00004141"/>
    </source>
</evidence>
<dbReference type="CDD" id="cd17328">
    <property type="entry name" value="MFS_spinster_like"/>
    <property type="match status" value="1"/>
</dbReference>
<feature type="transmembrane region" description="Helical" evidence="6">
    <location>
        <begin position="90"/>
        <end position="108"/>
    </location>
</feature>
<evidence type="ECO:0000259" key="7">
    <source>
        <dbReference type="PROSITE" id="PS50850"/>
    </source>
</evidence>
<dbReference type="GO" id="GO:0022857">
    <property type="term" value="F:transmembrane transporter activity"/>
    <property type="evidence" value="ECO:0007669"/>
    <property type="project" value="InterPro"/>
</dbReference>
<feature type="transmembrane region" description="Helical" evidence="6">
    <location>
        <begin position="226"/>
        <end position="245"/>
    </location>
</feature>
<comment type="caution">
    <text evidence="8">The sequence shown here is derived from an EMBL/GenBank/DDBJ whole genome shotgun (WGS) entry which is preliminary data.</text>
</comment>
<feature type="transmembrane region" description="Helical" evidence="6">
    <location>
        <begin position="298"/>
        <end position="319"/>
    </location>
</feature>
<feature type="transmembrane region" description="Helical" evidence="6">
    <location>
        <begin position="59"/>
        <end position="78"/>
    </location>
</feature>
<dbReference type="GO" id="GO:0016020">
    <property type="term" value="C:membrane"/>
    <property type="evidence" value="ECO:0007669"/>
    <property type="project" value="UniProtKB-SubCell"/>
</dbReference>
<feature type="transmembrane region" description="Helical" evidence="6">
    <location>
        <begin position="176"/>
        <end position="197"/>
    </location>
</feature>
<reference evidence="8 9" key="1">
    <citation type="submission" date="2019-02" db="EMBL/GenBank/DDBJ databases">
        <authorList>
            <person name="Feng G."/>
        </authorList>
    </citation>
    <scope>NUCLEOTIDE SEQUENCE [LARGE SCALE GENOMIC DNA]</scope>
    <source>
        <strain evidence="8 9">DSM 26779</strain>
    </source>
</reference>
<dbReference type="Proteomes" id="UP000292734">
    <property type="component" value="Unassembled WGS sequence"/>
</dbReference>
<feature type="transmembrane region" description="Helical" evidence="6">
    <location>
        <begin position="20"/>
        <end position="36"/>
    </location>
</feature>
<feature type="transmembrane region" description="Helical" evidence="6">
    <location>
        <begin position="396"/>
        <end position="415"/>
    </location>
</feature>
<comment type="subcellular location">
    <subcellularLocation>
        <location evidence="1">Membrane</location>
        <topology evidence="1">Multi-pass membrane protein</topology>
    </subcellularLocation>
</comment>
<dbReference type="InterPro" id="IPR020846">
    <property type="entry name" value="MFS_dom"/>
</dbReference>
<dbReference type="InterPro" id="IPR036259">
    <property type="entry name" value="MFS_trans_sf"/>
</dbReference>
<evidence type="ECO:0000313" key="9">
    <source>
        <dbReference type="Proteomes" id="UP000292734"/>
    </source>
</evidence>
<feature type="transmembrane region" description="Helical" evidence="6">
    <location>
        <begin position="148"/>
        <end position="170"/>
    </location>
</feature>
<feature type="transmembrane region" description="Helical" evidence="6">
    <location>
        <begin position="325"/>
        <end position="346"/>
    </location>
</feature>
<gene>
    <name evidence="8" type="ORF">EWH08_12600</name>
</gene>
<feature type="transmembrane region" description="Helical" evidence="6">
    <location>
        <begin position="265"/>
        <end position="286"/>
    </location>
</feature>
<accession>A0A4Q4J5J1</accession>
<dbReference type="Pfam" id="PF07690">
    <property type="entry name" value="MFS_1"/>
    <property type="match status" value="1"/>
</dbReference>
<dbReference type="InterPro" id="IPR011701">
    <property type="entry name" value="MFS"/>
</dbReference>
<dbReference type="EMBL" id="SEOM01000004">
    <property type="protein sequence ID" value="RYM01514.1"/>
    <property type="molecule type" value="Genomic_DNA"/>
</dbReference>
<keyword evidence="5 6" id="KW-0472">Membrane</keyword>
<feature type="transmembrane region" description="Helical" evidence="6">
    <location>
        <begin position="358"/>
        <end position="376"/>
    </location>
</feature>
<evidence type="ECO:0000256" key="5">
    <source>
        <dbReference type="ARBA" id="ARBA00023136"/>
    </source>
</evidence>
<protein>
    <submittedName>
        <fullName evidence="8">MFS transporter</fullName>
    </submittedName>
</protein>
<keyword evidence="4 6" id="KW-1133">Transmembrane helix</keyword>
<evidence type="ECO:0000256" key="2">
    <source>
        <dbReference type="ARBA" id="ARBA00022448"/>
    </source>
</evidence>
<dbReference type="InterPro" id="IPR044770">
    <property type="entry name" value="MFS_spinster-like"/>
</dbReference>
<dbReference type="Gene3D" id="1.20.1250.20">
    <property type="entry name" value="MFS general substrate transporter like domains"/>
    <property type="match status" value="1"/>
</dbReference>
<proteinExistence type="predicted"/>
<evidence type="ECO:0000256" key="3">
    <source>
        <dbReference type="ARBA" id="ARBA00022692"/>
    </source>
</evidence>
<keyword evidence="2" id="KW-0813">Transport</keyword>
<dbReference type="AlphaFoldDB" id="A0A4Q4J5J1"/>
<feature type="transmembrane region" description="Helical" evidence="6">
    <location>
        <begin position="114"/>
        <end position="136"/>
    </location>
</feature>